<name>A0A2P2JHE8_RHIMU</name>
<feature type="compositionally biased region" description="Polar residues" evidence="1">
    <location>
        <begin position="23"/>
        <end position="41"/>
    </location>
</feature>
<dbReference type="PANTHER" id="PTHR33431">
    <property type="entry name" value="ENABLED-LIKE PROTEIN (DUF1635)"/>
    <property type="match status" value="1"/>
</dbReference>
<dbReference type="PANTHER" id="PTHR33431:SF2">
    <property type="entry name" value="CAMP-DEPENDENT PROTEIN KINASE CATALYTIC SUBUNIT-LIKE"/>
    <property type="match status" value="1"/>
</dbReference>
<dbReference type="EMBL" id="GGEC01012408">
    <property type="protein sequence ID" value="MBW92891.1"/>
    <property type="molecule type" value="Transcribed_RNA"/>
</dbReference>
<proteinExistence type="predicted"/>
<accession>A0A2P2JHE8</accession>
<evidence type="ECO:0000313" key="2">
    <source>
        <dbReference type="EMBL" id="MBW92891.1"/>
    </source>
</evidence>
<evidence type="ECO:0000256" key="1">
    <source>
        <dbReference type="SAM" id="MobiDB-lite"/>
    </source>
</evidence>
<dbReference type="AlphaFoldDB" id="A0A2P2JHE8"/>
<dbReference type="Pfam" id="PF07795">
    <property type="entry name" value="DUF1635"/>
    <property type="match status" value="1"/>
</dbReference>
<feature type="region of interest" description="Disordered" evidence="1">
    <location>
        <begin position="1"/>
        <end position="50"/>
    </location>
</feature>
<sequence length="170" mass="18468">MPVLKQEAAPLSGTYSDEDESKAGNSSNHVDSPESNKTIISSLPRDPISLRPLQSSLPEAMLKLAADKPLPEKGKLLQAVKEAGPLLQNLLLAGPLPQWHHPPPQLNPIDIPPVTISSPKARPLAHKDSLNAYFSKKRSLELCEGPDSCFSPNDKYQKVVLSDHIFCIPA</sequence>
<dbReference type="InterPro" id="IPR012862">
    <property type="entry name" value="DUF1635"/>
</dbReference>
<organism evidence="2">
    <name type="scientific">Rhizophora mucronata</name>
    <name type="common">Asiatic mangrove</name>
    <dbReference type="NCBI Taxonomy" id="61149"/>
    <lineage>
        <taxon>Eukaryota</taxon>
        <taxon>Viridiplantae</taxon>
        <taxon>Streptophyta</taxon>
        <taxon>Embryophyta</taxon>
        <taxon>Tracheophyta</taxon>
        <taxon>Spermatophyta</taxon>
        <taxon>Magnoliopsida</taxon>
        <taxon>eudicotyledons</taxon>
        <taxon>Gunneridae</taxon>
        <taxon>Pentapetalae</taxon>
        <taxon>rosids</taxon>
        <taxon>fabids</taxon>
        <taxon>Malpighiales</taxon>
        <taxon>Rhizophoraceae</taxon>
        <taxon>Rhizophora</taxon>
    </lineage>
</organism>
<protein>
    <submittedName>
        <fullName evidence="2">Uncharacterized protein</fullName>
    </submittedName>
</protein>
<reference evidence="2" key="1">
    <citation type="submission" date="2018-02" db="EMBL/GenBank/DDBJ databases">
        <title>Rhizophora mucronata_Transcriptome.</title>
        <authorList>
            <person name="Meera S.P."/>
            <person name="Sreeshan A."/>
            <person name="Augustine A."/>
        </authorList>
    </citation>
    <scope>NUCLEOTIDE SEQUENCE</scope>
    <source>
        <tissue evidence="2">Leaf</tissue>
    </source>
</reference>